<dbReference type="OrthoDB" id="1093345at2"/>
<keyword evidence="2" id="KW-1185">Reference proteome</keyword>
<name>A0A2U2XCE4_9FLAO</name>
<protein>
    <submittedName>
        <fullName evidence="1">Uncharacterized protein</fullName>
    </submittedName>
</protein>
<dbReference type="EMBL" id="QFRJ01000006">
    <property type="protein sequence ID" value="PWH85437.1"/>
    <property type="molecule type" value="Genomic_DNA"/>
</dbReference>
<comment type="caution">
    <text evidence="1">The sequence shown here is derived from an EMBL/GenBank/DDBJ whole genome shotgun (WGS) entry which is preliminary data.</text>
</comment>
<organism evidence="1 2">
    <name type="scientific">Brumimicrobium oceani</name>
    <dbReference type="NCBI Taxonomy" id="2100725"/>
    <lineage>
        <taxon>Bacteria</taxon>
        <taxon>Pseudomonadati</taxon>
        <taxon>Bacteroidota</taxon>
        <taxon>Flavobacteriia</taxon>
        <taxon>Flavobacteriales</taxon>
        <taxon>Crocinitomicaceae</taxon>
        <taxon>Brumimicrobium</taxon>
    </lineage>
</organism>
<proteinExistence type="predicted"/>
<gene>
    <name evidence="1" type="ORF">DIT68_09270</name>
</gene>
<dbReference type="AlphaFoldDB" id="A0A2U2XCE4"/>
<dbReference type="Proteomes" id="UP000245370">
    <property type="component" value="Unassembled WGS sequence"/>
</dbReference>
<evidence type="ECO:0000313" key="1">
    <source>
        <dbReference type="EMBL" id="PWH85437.1"/>
    </source>
</evidence>
<reference evidence="1 2" key="2">
    <citation type="submission" date="2018-05" db="EMBL/GenBank/DDBJ databases">
        <authorList>
            <person name="Lanie J.A."/>
            <person name="Ng W.-L."/>
            <person name="Kazmierczak K.M."/>
            <person name="Andrzejewski T.M."/>
            <person name="Davidsen T.M."/>
            <person name="Wayne K.J."/>
            <person name="Tettelin H."/>
            <person name="Glass J.I."/>
            <person name="Rusch D."/>
            <person name="Podicherti R."/>
            <person name="Tsui H.-C.T."/>
            <person name="Winkler M.E."/>
        </authorList>
    </citation>
    <scope>NUCLEOTIDE SEQUENCE [LARGE SCALE GENOMIC DNA]</scope>
    <source>
        <strain evidence="1 2">C305</strain>
    </source>
</reference>
<reference evidence="1 2" key="1">
    <citation type="submission" date="2018-05" db="EMBL/GenBank/DDBJ databases">
        <title>Brumimicrobium oceani sp. nov., isolated from coastal sediment.</title>
        <authorList>
            <person name="Kou Y."/>
        </authorList>
    </citation>
    <scope>NUCLEOTIDE SEQUENCE [LARGE SCALE GENOMIC DNA]</scope>
    <source>
        <strain evidence="1 2">C305</strain>
    </source>
</reference>
<evidence type="ECO:0000313" key="2">
    <source>
        <dbReference type="Proteomes" id="UP000245370"/>
    </source>
</evidence>
<accession>A0A2U2XCE4</accession>
<dbReference type="RefSeq" id="WP_109359518.1">
    <property type="nucleotide sequence ID" value="NZ_QFRJ01000006.1"/>
</dbReference>
<dbReference type="SUPFAM" id="SSF63829">
    <property type="entry name" value="Calcium-dependent phosphotriesterase"/>
    <property type="match status" value="1"/>
</dbReference>
<sequence>MKRFLLICIVLSAVLWIGYSSYELWLNTDNSIHPEQVFCEEDESILLIHKYSETKNANYFSAIDKNPLALSLNNLEELAYLNAKIYASGNRAIVIFEKDTKWKTEEIDHIKSFFKLNNLDFKVEAGHLMISQNYQPCQKESDKNKIDFLIEGDKKASANFWTQEETQWKRTDVYNLNKGFFEYRSSDPRSIYGNAIQDIPMFVSVIPYTSSSYLFKERFYAASTDSVFKNGPMNLWVDKGFVSIDYEGQHLIVSDYRSQQKPSLILIEQSNNEDSVMVMEDMHSFSGFQLTQDFPKKKNSRIYVIEIEDKVLFVDSKSTARKILVDYQLGKTLALSPERQEQFFGGLPSHVNLRDISVDKKASLTWKDQLLFEVNTKPPNEQLSVQDKTTWSTSVDHEPFNLAPITDHLRKGTSVLSYSSSGKYELISPNGKTIWKGDLKAPIKGEVQVIDVFDNKKHQFLIRTDKQIHLLDLNGNTVGGFPYQSEHLLTSNISDFVWNGTKRFLIGNEKGEIIMLNSAGMELNIIQLGKEAIISTPYALNIRGNLRVWAVNSGLQELLGYLETPAKASVLGKTSAQHSIKHRGKVISYFEKEGKIYSQLLKSDGKNEDVKMLDEGKLFHVNDQHLVIASDNYFKVMNHNHDIIYSKQLPFNEVGSFIYIDEKSLVTVLDYLQNKIHAYDKTGEELEAYPKEGRNQSFTAYNKYDKTLYTYTIISKSIICFKSKI</sequence>